<keyword evidence="3" id="KW-1185">Reference proteome</keyword>
<feature type="compositionally biased region" description="Acidic residues" evidence="1">
    <location>
        <begin position="26"/>
        <end position="37"/>
    </location>
</feature>
<sequence length="67" mass="7448">LDLSLNQAACGEDEELRDLSSHDDKEDGDADDNELPENEVAWDREGGRLGKALCENSNDHRDGHHDC</sequence>
<dbReference type="EMBL" id="BTRK01000006">
    <property type="protein sequence ID" value="GMR62350.1"/>
    <property type="molecule type" value="Genomic_DNA"/>
</dbReference>
<evidence type="ECO:0000313" key="3">
    <source>
        <dbReference type="Proteomes" id="UP001328107"/>
    </source>
</evidence>
<accession>A0AAN5DHJ7</accession>
<reference evidence="3" key="1">
    <citation type="submission" date="2022-10" db="EMBL/GenBank/DDBJ databases">
        <title>Genome assembly of Pristionchus species.</title>
        <authorList>
            <person name="Yoshida K."/>
            <person name="Sommer R.J."/>
        </authorList>
    </citation>
    <scope>NUCLEOTIDE SEQUENCE [LARGE SCALE GENOMIC DNA]</scope>
    <source>
        <strain evidence="3">RS5460</strain>
    </source>
</reference>
<comment type="caution">
    <text evidence="2">The sequence shown here is derived from an EMBL/GenBank/DDBJ whole genome shotgun (WGS) entry which is preliminary data.</text>
</comment>
<feature type="region of interest" description="Disordered" evidence="1">
    <location>
        <begin position="1"/>
        <end position="44"/>
    </location>
</feature>
<proteinExistence type="predicted"/>
<dbReference type="AlphaFoldDB" id="A0AAN5DHJ7"/>
<dbReference type="Proteomes" id="UP001328107">
    <property type="component" value="Unassembled WGS sequence"/>
</dbReference>
<protein>
    <submittedName>
        <fullName evidence="2">Uncharacterized protein</fullName>
    </submittedName>
</protein>
<gene>
    <name evidence="2" type="ORF">PMAYCL1PPCAC_32545</name>
</gene>
<evidence type="ECO:0000313" key="2">
    <source>
        <dbReference type="EMBL" id="GMR62350.1"/>
    </source>
</evidence>
<name>A0AAN5DHJ7_9BILA</name>
<feature type="non-terminal residue" evidence="2">
    <location>
        <position position="1"/>
    </location>
</feature>
<organism evidence="2 3">
    <name type="scientific">Pristionchus mayeri</name>
    <dbReference type="NCBI Taxonomy" id="1317129"/>
    <lineage>
        <taxon>Eukaryota</taxon>
        <taxon>Metazoa</taxon>
        <taxon>Ecdysozoa</taxon>
        <taxon>Nematoda</taxon>
        <taxon>Chromadorea</taxon>
        <taxon>Rhabditida</taxon>
        <taxon>Rhabditina</taxon>
        <taxon>Diplogasteromorpha</taxon>
        <taxon>Diplogasteroidea</taxon>
        <taxon>Neodiplogasteridae</taxon>
        <taxon>Pristionchus</taxon>
    </lineage>
</organism>
<evidence type="ECO:0000256" key="1">
    <source>
        <dbReference type="SAM" id="MobiDB-lite"/>
    </source>
</evidence>